<accession>A0A834YH50</accession>
<sequence length="153" mass="16691">MPTEFETPQDSVTSSMTVWATRTKSTSNRAVGVAMMMPKMTTLGYEKKTLVNKDTAFGTSKKSCVCAPTDHVGSFRCRLHRTGGAEKASTSLGDKNSSKKIILQGSHVVCGQMRVSRFGRACVGSSQEEEEQVVQYEHPAEVLITSHVVKDKC</sequence>
<name>A0A834YH50_TETSI</name>
<dbReference type="PANTHER" id="PTHR33132">
    <property type="entry name" value="OSJNBB0118P14.9 PROTEIN"/>
    <property type="match status" value="1"/>
</dbReference>
<dbReference type="AlphaFoldDB" id="A0A834YH50"/>
<proteinExistence type="predicted"/>
<dbReference type="OrthoDB" id="1924025at2759"/>
<comment type="caution">
    <text evidence="1">The sequence shown here is derived from an EMBL/GenBank/DDBJ whole genome shotgun (WGS) entry which is preliminary data.</text>
</comment>
<evidence type="ECO:0000313" key="2">
    <source>
        <dbReference type="Proteomes" id="UP000655225"/>
    </source>
</evidence>
<dbReference type="EMBL" id="JABCRI010000020">
    <property type="protein sequence ID" value="KAF8388509.1"/>
    <property type="molecule type" value="Genomic_DNA"/>
</dbReference>
<organism evidence="1 2">
    <name type="scientific">Tetracentron sinense</name>
    <name type="common">Spur-leaf</name>
    <dbReference type="NCBI Taxonomy" id="13715"/>
    <lineage>
        <taxon>Eukaryota</taxon>
        <taxon>Viridiplantae</taxon>
        <taxon>Streptophyta</taxon>
        <taxon>Embryophyta</taxon>
        <taxon>Tracheophyta</taxon>
        <taxon>Spermatophyta</taxon>
        <taxon>Magnoliopsida</taxon>
        <taxon>Trochodendrales</taxon>
        <taxon>Trochodendraceae</taxon>
        <taxon>Tetracentron</taxon>
    </lineage>
</organism>
<protein>
    <submittedName>
        <fullName evidence="1">Uncharacterized protein</fullName>
    </submittedName>
</protein>
<gene>
    <name evidence="1" type="ORF">HHK36_027183</name>
</gene>
<keyword evidence="2" id="KW-1185">Reference proteome</keyword>
<dbReference type="Proteomes" id="UP000655225">
    <property type="component" value="Unassembled WGS sequence"/>
</dbReference>
<reference evidence="1 2" key="1">
    <citation type="submission" date="2020-04" db="EMBL/GenBank/DDBJ databases">
        <title>Plant Genome Project.</title>
        <authorList>
            <person name="Zhang R.-G."/>
        </authorList>
    </citation>
    <scope>NUCLEOTIDE SEQUENCE [LARGE SCALE GENOMIC DNA]</scope>
    <source>
        <strain evidence="1">YNK0</strain>
        <tissue evidence="1">Leaf</tissue>
    </source>
</reference>
<dbReference type="OMA" id="VWATRTK"/>
<dbReference type="PANTHER" id="PTHR33132:SF135">
    <property type="entry name" value="OS02G0799700 PROTEIN"/>
    <property type="match status" value="1"/>
</dbReference>
<evidence type="ECO:0000313" key="1">
    <source>
        <dbReference type="EMBL" id="KAF8388509.1"/>
    </source>
</evidence>